<reference evidence="2 3" key="1">
    <citation type="submission" date="2020-07" db="EMBL/GenBank/DDBJ databases">
        <title>Sequencing the genomes of 1000 actinobacteria strains.</title>
        <authorList>
            <person name="Klenk H.-P."/>
        </authorList>
    </citation>
    <scope>NUCLEOTIDE SEQUENCE [LARGE SCALE GENOMIC DNA]</scope>
    <source>
        <strain evidence="2 3">DSM 27576</strain>
    </source>
</reference>
<evidence type="ECO:0000256" key="1">
    <source>
        <dbReference type="SAM" id="Phobius"/>
    </source>
</evidence>
<dbReference type="Proteomes" id="UP000526083">
    <property type="component" value="Unassembled WGS sequence"/>
</dbReference>
<organism evidence="2 3">
    <name type="scientific">Microbacterium halimionae</name>
    <dbReference type="NCBI Taxonomy" id="1526413"/>
    <lineage>
        <taxon>Bacteria</taxon>
        <taxon>Bacillati</taxon>
        <taxon>Actinomycetota</taxon>
        <taxon>Actinomycetes</taxon>
        <taxon>Micrococcales</taxon>
        <taxon>Microbacteriaceae</taxon>
        <taxon>Microbacterium</taxon>
    </lineage>
</organism>
<feature type="transmembrane region" description="Helical" evidence="1">
    <location>
        <begin position="78"/>
        <end position="103"/>
    </location>
</feature>
<dbReference type="RefSeq" id="WP_167048978.1">
    <property type="nucleotide sequence ID" value="NZ_JAAOZB010000002.1"/>
</dbReference>
<feature type="transmembrane region" description="Helical" evidence="1">
    <location>
        <begin position="33"/>
        <end position="58"/>
    </location>
</feature>
<keyword evidence="3" id="KW-1185">Reference proteome</keyword>
<keyword evidence="1" id="KW-1133">Transmembrane helix</keyword>
<keyword evidence="1" id="KW-0472">Membrane</keyword>
<sequence>MSDDPLRTLFGALPPPKQTARARTRRDTATGAAFMLLGVTIFLGGVLIAAIAVILFFYDIWIALFGGFTTIENVVLTVGLQLLLGISGIVVTWIGISLGLYGVKRLLRD</sequence>
<keyword evidence="1" id="KW-0812">Transmembrane</keyword>
<dbReference type="EMBL" id="JACGWY010000001">
    <property type="protein sequence ID" value="MBA8815860.1"/>
    <property type="molecule type" value="Genomic_DNA"/>
</dbReference>
<evidence type="ECO:0000313" key="2">
    <source>
        <dbReference type="EMBL" id="MBA8815860.1"/>
    </source>
</evidence>
<accession>A0A7W3JN02</accession>
<evidence type="ECO:0000313" key="3">
    <source>
        <dbReference type="Proteomes" id="UP000526083"/>
    </source>
</evidence>
<protein>
    <submittedName>
        <fullName evidence="2">Uncharacterized protein</fullName>
    </submittedName>
</protein>
<gene>
    <name evidence="2" type="ORF">FHX48_000912</name>
</gene>
<dbReference type="AlphaFoldDB" id="A0A7W3JN02"/>
<proteinExistence type="predicted"/>
<comment type="caution">
    <text evidence="2">The sequence shown here is derived from an EMBL/GenBank/DDBJ whole genome shotgun (WGS) entry which is preliminary data.</text>
</comment>
<name>A0A7W3JN02_9MICO</name>